<accession>A0A1V2IFQ9</accession>
<dbReference type="AlphaFoldDB" id="A0A1V2IFQ9"/>
<dbReference type="OrthoDB" id="7064009at2"/>
<dbReference type="Pfam" id="PF00106">
    <property type="entry name" value="adh_short"/>
    <property type="match status" value="1"/>
</dbReference>
<dbReference type="SUPFAM" id="SSF51735">
    <property type="entry name" value="NAD(P)-binding Rossmann-fold domains"/>
    <property type="match status" value="1"/>
</dbReference>
<dbReference type="RefSeq" id="WP_076814664.1">
    <property type="nucleotide sequence ID" value="NZ_MOMC01000014.1"/>
</dbReference>
<evidence type="ECO:0000313" key="4">
    <source>
        <dbReference type="EMBL" id="ONH31885.1"/>
    </source>
</evidence>
<reference evidence="5" key="1">
    <citation type="submission" date="2016-10" db="EMBL/GenBank/DDBJ databases">
        <title>Frankia sp. NRRL B-16386 Genome sequencing.</title>
        <authorList>
            <person name="Ghodhbane-Gtari F."/>
            <person name="Swanson E."/>
            <person name="Gueddou A."/>
            <person name="Hezbri K."/>
            <person name="Ktari K."/>
            <person name="Nouioui I."/>
            <person name="Morris K."/>
            <person name="Simpson S."/>
            <person name="Abebe-Akele F."/>
            <person name="Thomas K."/>
            <person name="Gtari M."/>
            <person name="Tisa L.S."/>
        </authorList>
    </citation>
    <scope>NUCLEOTIDE SEQUENCE [LARGE SCALE GENOMIC DNA]</scope>
    <source>
        <strain evidence="5">NRRL B-16386</strain>
    </source>
</reference>
<dbReference type="PANTHER" id="PTHR42760">
    <property type="entry name" value="SHORT-CHAIN DEHYDROGENASES/REDUCTASES FAMILY MEMBER"/>
    <property type="match status" value="1"/>
</dbReference>
<evidence type="ECO:0000256" key="2">
    <source>
        <dbReference type="ARBA" id="ARBA00023002"/>
    </source>
</evidence>
<evidence type="ECO:0000256" key="1">
    <source>
        <dbReference type="ARBA" id="ARBA00006484"/>
    </source>
</evidence>
<dbReference type="InterPro" id="IPR036291">
    <property type="entry name" value="NAD(P)-bd_dom_sf"/>
</dbReference>
<dbReference type="FunFam" id="3.40.50.720:FF:000084">
    <property type="entry name" value="Short-chain dehydrogenase reductase"/>
    <property type="match status" value="1"/>
</dbReference>
<protein>
    <submittedName>
        <fullName evidence="4">Short-chain dehydrogenase</fullName>
    </submittedName>
</protein>
<dbReference type="PANTHER" id="PTHR42760:SF133">
    <property type="entry name" value="3-OXOACYL-[ACYL-CARRIER-PROTEIN] REDUCTASE"/>
    <property type="match status" value="1"/>
</dbReference>
<comment type="similarity">
    <text evidence="1 3">Belongs to the short-chain dehydrogenases/reductases (SDR) family.</text>
</comment>
<dbReference type="CDD" id="cd05233">
    <property type="entry name" value="SDR_c"/>
    <property type="match status" value="1"/>
</dbReference>
<dbReference type="PRINTS" id="PR00080">
    <property type="entry name" value="SDRFAMILY"/>
</dbReference>
<proteinExistence type="inferred from homology"/>
<dbReference type="PRINTS" id="PR00081">
    <property type="entry name" value="GDHRDH"/>
</dbReference>
<dbReference type="Proteomes" id="UP000188929">
    <property type="component" value="Unassembled WGS sequence"/>
</dbReference>
<dbReference type="STRING" id="1834516.BL253_06980"/>
<dbReference type="GO" id="GO:0006633">
    <property type="term" value="P:fatty acid biosynthetic process"/>
    <property type="evidence" value="ECO:0007669"/>
    <property type="project" value="TreeGrafter"/>
</dbReference>
<name>A0A1V2IFQ9_9ACTN</name>
<organism evidence="4 5">
    <name type="scientific">Pseudofrankia asymbiotica</name>
    <dbReference type="NCBI Taxonomy" id="1834516"/>
    <lineage>
        <taxon>Bacteria</taxon>
        <taxon>Bacillati</taxon>
        <taxon>Actinomycetota</taxon>
        <taxon>Actinomycetes</taxon>
        <taxon>Frankiales</taxon>
        <taxon>Frankiaceae</taxon>
        <taxon>Pseudofrankia</taxon>
    </lineage>
</organism>
<dbReference type="GO" id="GO:0048038">
    <property type="term" value="F:quinone binding"/>
    <property type="evidence" value="ECO:0007669"/>
    <property type="project" value="TreeGrafter"/>
</dbReference>
<dbReference type="EMBL" id="MOMC01000014">
    <property type="protein sequence ID" value="ONH31885.1"/>
    <property type="molecule type" value="Genomic_DNA"/>
</dbReference>
<dbReference type="Gene3D" id="3.40.50.720">
    <property type="entry name" value="NAD(P)-binding Rossmann-like Domain"/>
    <property type="match status" value="1"/>
</dbReference>
<gene>
    <name evidence="4" type="ORF">BL253_06980</name>
</gene>
<evidence type="ECO:0000313" key="5">
    <source>
        <dbReference type="Proteomes" id="UP000188929"/>
    </source>
</evidence>
<comment type="caution">
    <text evidence="4">The sequence shown here is derived from an EMBL/GenBank/DDBJ whole genome shotgun (WGS) entry which is preliminary data.</text>
</comment>
<dbReference type="GO" id="GO:0016616">
    <property type="term" value="F:oxidoreductase activity, acting on the CH-OH group of donors, NAD or NADP as acceptor"/>
    <property type="evidence" value="ECO:0007669"/>
    <property type="project" value="TreeGrafter"/>
</dbReference>
<dbReference type="InterPro" id="IPR002347">
    <property type="entry name" value="SDR_fam"/>
</dbReference>
<sequence>MDMGLLGRTAVVTGGNSNIGRGIVLALAAEGANVVIAARDQAAGERVREQALAAGAKNAVFHSVDVVDRAQVGQMVVAVEERFGAVDLLVNNVGGNVAFAYFVESDPDTWRRDIDLNFTGTLNCAHAVLPGMINRASGRIVNIGSTAGLIGDPTLAVYSAMKGAVHTFTKILAKEVGPHGITVNAVAPYGTLPDDWANDVSAGSRWHADGVIAKRENSGDSPSIGRRTVLERQTATPREIAAAVVYLASDAAAFVTGQILAVEGGALLA</sequence>
<keyword evidence="2" id="KW-0560">Oxidoreductase</keyword>
<keyword evidence="5" id="KW-1185">Reference proteome</keyword>
<evidence type="ECO:0000256" key="3">
    <source>
        <dbReference type="RuleBase" id="RU000363"/>
    </source>
</evidence>